<dbReference type="CDD" id="cd19488">
    <property type="entry name" value="KaiC-like_N"/>
    <property type="match status" value="1"/>
</dbReference>
<sequence length="503" mass="54658">MNTAAPATKARTGVSGLDTVLAGGLSPGHVFLLEGNPGAGKTTIALQFLIEGARLGEQGLYITLSETESELRAGAASHGMVIDGNIEVFEVVPPESLLDADQQQSLLYSSDLELGETTKEIFAAFERIKPRRVVLDSLSEIRLLAQSSLRYRRQILALKHYFARQGATVLLLDDLTSEVLDKTVHSVVHGVIHLEEMAPSYGSERRRLRVIKYRGQAFRGGYHDFIIQTGGVVVFPRLVAAEHRSSYARDQISCNIAELDLLLGGGLERGSSTLILGPAGTGKSTFSFQFLVAAVARGEKVAAFIFDEELGLLFTRLKALGIDLEAMQDAGHIHIEQLDAAELSPGEFAHRVRNCVDKSDAKTVIIDSINGYQASMPDENSLILHMHELLQYLNRQGANTFLTVAQHGLVGDMKAPVDVTYLADTVILLRYFEAAGKVRRAVSVIKKRTGFHEDTIREYRIDASGLRFGDPLVGFQGVLRGVPEFVTTSTPLLATDGGDSGNS</sequence>
<evidence type="ECO:0000256" key="5">
    <source>
        <dbReference type="ARBA" id="ARBA00022777"/>
    </source>
</evidence>
<keyword evidence="4" id="KW-0677">Repeat</keyword>
<dbReference type="RefSeq" id="WP_105006368.1">
    <property type="nucleotide sequence ID" value="NZ_CP025012.1"/>
</dbReference>
<gene>
    <name evidence="8" type="ORF">CUJ84_Chr002547</name>
</gene>
<feature type="domain" description="KaiC" evidence="7">
    <location>
        <begin position="250"/>
        <end position="482"/>
    </location>
</feature>
<dbReference type="PANTHER" id="PTHR42926">
    <property type="match status" value="1"/>
</dbReference>
<dbReference type="Pfam" id="PF06745">
    <property type="entry name" value="ATPase"/>
    <property type="match status" value="2"/>
</dbReference>
<evidence type="ECO:0000256" key="6">
    <source>
        <dbReference type="ARBA" id="ARBA00022801"/>
    </source>
</evidence>
<dbReference type="SMART" id="SM00382">
    <property type="entry name" value="AAA"/>
    <property type="match status" value="2"/>
</dbReference>
<dbReference type="Gene3D" id="3.40.50.300">
    <property type="entry name" value="P-loop containing nucleotide triphosphate hydrolases"/>
    <property type="match status" value="2"/>
</dbReference>
<proteinExistence type="predicted"/>
<dbReference type="InterPro" id="IPR027417">
    <property type="entry name" value="P-loop_NTPase"/>
</dbReference>
<dbReference type="AlphaFoldDB" id="A0A2K9Z3T8"/>
<protein>
    <recommendedName>
        <fullName evidence="1">non-specific serine/threonine protein kinase</fullName>
        <ecNumber evidence="1">2.7.11.1</ecNumber>
    </recommendedName>
</protein>
<keyword evidence="3" id="KW-0808">Transferase</keyword>
<name>A0A2K9Z3T8_RHILE</name>
<accession>A0A2K9Z3T8</accession>
<dbReference type="PROSITE" id="PS51146">
    <property type="entry name" value="KAIC"/>
    <property type="match status" value="2"/>
</dbReference>
<dbReference type="InterPro" id="IPR014774">
    <property type="entry name" value="KaiC-like_dom"/>
</dbReference>
<dbReference type="SUPFAM" id="SSF52540">
    <property type="entry name" value="P-loop containing nucleoside triphosphate hydrolases"/>
    <property type="match status" value="2"/>
</dbReference>
<dbReference type="GO" id="GO:0005524">
    <property type="term" value="F:ATP binding"/>
    <property type="evidence" value="ECO:0007669"/>
    <property type="project" value="InterPro"/>
</dbReference>
<evidence type="ECO:0000313" key="9">
    <source>
        <dbReference type="Proteomes" id="UP000238523"/>
    </source>
</evidence>
<dbReference type="EMBL" id="CP025012">
    <property type="protein sequence ID" value="AUW42902.1"/>
    <property type="molecule type" value="Genomic_DNA"/>
</dbReference>
<dbReference type="InterPro" id="IPR010624">
    <property type="entry name" value="KaiC_dom"/>
</dbReference>
<keyword evidence="2" id="KW-0597">Phosphoprotein</keyword>
<feature type="domain" description="KaiC" evidence="7">
    <location>
        <begin position="8"/>
        <end position="248"/>
    </location>
</feature>
<evidence type="ECO:0000259" key="7">
    <source>
        <dbReference type="PROSITE" id="PS51146"/>
    </source>
</evidence>
<dbReference type="PRINTS" id="PR01874">
    <property type="entry name" value="DNAREPAIRADA"/>
</dbReference>
<evidence type="ECO:0000256" key="3">
    <source>
        <dbReference type="ARBA" id="ARBA00022679"/>
    </source>
</evidence>
<dbReference type="GO" id="GO:0016787">
    <property type="term" value="F:hydrolase activity"/>
    <property type="evidence" value="ECO:0007669"/>
    <property type="project" value="UniProtKB-KW"/>
</dbReference>
<dbReference type="InterPro" id="IPR030665">
    <property type="entry name" value="KaiC"/>
</dbReference>
<dbReference type="PIRSF" id="PIRSF039117">
    <property type="entry name" value="KaiC"/>
    <property type="match status" value="1"/>
</dbReference>
<dbReference type="InterPro" id="IPR003593">
    <property type="entry name" value="AAA+_ATPase"/>
</dbReference>
<organism evidence="8 9">
    <name type="scientific">Rhizobium leguminosarum</name>
    <dbReference type="NCBI Taxonomy" id="384"/>
    <lineage>
        <taxon>Bacteria</taxon>
        <taxon>Pseudomonadati</taxon>
        <taxon>Pseudomonadota</taxon>
        <taxon>Alphaproteobacteria</taxon>
        <taxon>Hyphomicrobiales</taxon>
        <taxon>Rhizobiaceae</taxon>
        <taxon>Rhizobium/Agrobacterium group</taxon>
        <taxon>Rhizobium</taxon>
    </lineage>
</organism>
<dbReference type="Proteomes" id="UP000238523">
    <property type="component" value="Chromosome"/>
</dbReference>
<evidence type="ECO:0000256" key="2">
    <source>
        <dbReference type="ARBA" id="ARBA00022553"/>
    </source>
</evidence>
<dbReference type="PANTHER" id="PTHR42926:SF1">
    <property type="entry name" value="CIRCADIAN CLOCK OSCILLATOR PROTEIN KAIC 1"/>
    <property type="match status" value="1"/>
</dbReference>
<dbReference type="GO" id="GO:0004674">
    <property type="term" value="F:protein serine/threonine kinase activity"/>
    <property type="evidence" value="ECO:0007669"/>
    <property type="project" value="UniProtKB-EC"/>
</dbReference>
<evidence type="ECO:0000256" key="4">
    <source>
        <dbReference type="ARBA" id="ARBA00022737"/>
    </source>
</evidence>
<dbReference type="EC" id="2.7.11.1" evidence="1"/>
<dbReference type="InterPro" id="IPR051347">
    <property type="entry name" value="Circadian_clock_KaiC-rel"/>
</dbReference>
<evidence type="ECO:0000256" key="1">
    <source>
        <dbReference type="ARBA" id="ARBA00012513"/>
    </source>
</evidence>
<keyword evidence="6" id="KW-0378">Hydrolase</keyword>
<keyword evidence="5" id="KW-0418">Kinase</keyword>
<evidence type="ECO:0000313" key="8">
    <source>
        <dbReference type="EMBL" id="AUW42902.1"/>
    </source>
</evidence>
<reference evidence="8 9" key="1">
    <citation type="submission" date="2017-11" db="EMBL/GenBank/DDBJ databases">
        <title>Complete genome of Rhizobium leguminosarum Norway, an ineffective micro-symbiont.</title>
        <authorList>
            <person name="Hoffrichter A."/>
            <person name="Liang J."/>
            <person name="Brachmann A."/>
            <person name="Marin M."/>
        </authorList>
    </citation>
    <scope>NUCLEOTIDE SEQUENCE [LARGE SCALE GENOMIC DNA]</scope>
    <source>
        <strain evidence="8 9">Norway</strain>
    </source>
</reference>